<dbReference type="AlphaFoldDB" id="A0A7W5BW15"/>
<evidence type="ECO:0000313" key="1">
    <source>
        <dbReference type="EMBL" id="MBB3139854.1"/>
    </source>
</evidence>
<dbReference type="Proteomes" id="UP000525987">
    <property type="component" value="Unassembled WGS sequence"/>
</dbReference>
<dbReference type="RefSeq" id="WP_183386272.1">
    <property type="nucleotide sequence ID" value="NZ_JACHXM010000002.1"/>
</dbReference>
<gene>
    <name evidence="1" type="ORF">FHR96_000701</name>
</gene>
<comment type="caution">
    <text evidence="1">The sequence shown here is derived from an EMBL/GenBank/DDBJ whole genome shotgun (WGS) entry which is preliminary data.</text>
</comment>
<dbReference type="EMBL" id="JACHXM010000002">
    <property type="protein sequence ID" value="MBB3139854.1"/>
    <property type="molecule type" value="Genomic_DNA"/>
</dbReference>
<evidence type="ECO:0000313" key="2">
    <source>
        <dbReference type="Proteomes" id="UP000525987"/>
    </source>
</evidence>
<proteinExistence type="predicted"/>
<sequence>MTKDELLGIYRTSQNNCKLVYAAIVLFSYEDMPAFYDEWSSALDFPKSFDDRDVAALLNDEEVSKIAFSELFDTVHRAALKELFEITKYYCSTTGQMDLFRAQTWYQFWRIIRNCFSHDFRFRFSDHDRKMLPVSWATVTIDEKLEGKPLTHGVLSREQVLNFIAEVQEFVNEQLA</sequence>
<reference evidence="1 2" key="1">
    <citation type="submission" date="2020-08" db="EMBL/GenBank/DDBJ databases">
        <title>Genomic Encyclopedia of Type Strains, Phase III (KMG-III): the genomes of soil and plant-associated and newly described type strains.</title>
        <authorList>
            <person name="Whitman W."/>
        </authorList>
    </citation>
    <scope>NUCLEOTIDE SEQUENCE [LARGE SCALE GENOMIC DNA]</scope>
    <source>
        <strain evidence="1 2">CECT 5995</strain>
    </source>
</reference>
<organism evidence="1 2">
    <name type="scientific">Halomonas organivorans</name>
    <dbReference type="NCBI Taxonomy" id="257772"/>
    <lineage>
        <taxon>Bacteria</taxon>
        <taxon>Pseudomonadati</taxon>
        <taxon>Pseudomonadota</taxon>
        <taxon>Gammaproteobacteria</taxon>
        <taxon>Oceanospirillales</taxon>
        <taxon>Halomonadaceae</taxon>
        <taxon>Halomonas</taxon>
    </lineage>
</organism>
<name>A0A7W5BW15_9GAMM</name>
<keyword evidence="2" id="KW-1185">Reference proteome</keyword>
<accession>A0A7W5BW15</accession>
<protein>
    <submittedName>
        <fullName evidence="1">Uncharacterized protein</fullName>
    </submittedName>
</protein>